<feature type="chain" id="PRO_5046558479" evidence="1">
    <location>
        <begin position="20"/>
        <end position="298"/>
    </location>
</feature>
<gene>
    <name evidence="2" type="ORF">ACFSAH_09045</name>
</gene>
<reference evidence="3" key="1">
    <citation type="journal article" date="2019" name="Int. J. Syst. Evol. Microbiol.">
        <title>The Global Catalogue of Microorganisms (GCM) 10K type strain sequencing project: providing services to taxonomists for standard genome sequencing and annotation.</title>
        <authorList>
            <consortium name="The Broad Institute Genomics Platform"/>
            <consortium name="The Broad Institute Genome Sequencing Center for Infectious Disease"/>
            <person name="Wu L."/>
            <person name="Ma J."/>
        </authorList>
    </citation>
    <scope>NUCLEOTIDE SEQUENCE [LARGE SCALE GENOMIC DNA]</scope>
    <source>
        <strain evidence="3">CCUG 53762</strain>
    </source>
</reference>
<proteinExistence type="predicted"/>
<dbReference type="Pfam" id="PF16119">
    <property type="entry name" value="DUF4835"/>
    <property type="match status" value="1"/>
</dbReference>
<sequence>MKYYIAFAISLFIINATYAQDLNARVQVLAPQIQTTNKRPLEALERSMTEFLNNRKWSNDQIKPNERIDCSFVLNIKEWDGSSSFKAEVQIISTRPVFNSSYNSTSLSISDKNFDFNFSEGQPFDYSDQSYINNITSLLAFYAYIIVGLDYDSFSKMGGSAYYAKAQTALNNAQSAGFSGWQAHENLKNRYWLIENLQSKSFAPLREFIYGYHRDGLDIMAENQSKARKNILAILPKLSEIDRQKQGAILNQTFFTAKADELTNVFAKADPTDRMKVYNLLTEIDPSNIRKYEALKSK</sequence>
<dbReference type="Proteomes" id="UP001597118">
    <property type="component" value="Unassembled WGS sequence"/>
</dbReference>
<organism evidence="2 3">
    <name type="scientific">Pseudopedobacter beijingensis</name>
    <dbReference type="NCBI Taxonomy" id="1207056"/>
    <lineage>
        <taxon>Bacteria</taxon>
        <taxon>Pseudomonadati</taxon>
        <taxon>Bacteroidota</taxon>
        <taxon>Sphingobacteriia</taxon>
        <taxon>Sphingobacteriales</taxon>
        <taxon>Sphingobacteriaceae</taxon>
        <taxon>Pseudopedobacter</taxon>
    </lineage>
</organism>
<keyword evidence="1" id="KW-0732">Signal</keyword>
<keyword evidence="3" id="KW-1185">Reference proteome</keyword>
<dbReference type="EMBL" id="JBHUDG010000013">
    <property type="protein sequence ID" value="MFD1630022.1"/>
    <property type="molecule type" value="Genomic_DNA"/>
</dbReference>
<name>A0ABW4IDJ8_9SPHI</name>
<accession>A0ABW4IDJ8</accession>
<dbReference type="RefSeq" id="WP_379662398.1">
    <property type="nucleotide sequence ID" value="NZ_JBHUDG010000013.1"/>
</dbReference>
<evidence type="ECO:0000256" key="1">
    <source>
        <dbReference type="SAM" id="SignalP"/>
    </source>
</evidence>
<evidence type="ECO:0000313" key="2">
    <source>
        <dbReference type="EMBL" id="MFD1630022.1"/>
    </source>
</evidence>
<protein>
    <submittedName>
        <fullName evidence="2">DUF4835 family protein</fullName>
    </submittedName>
</protein>
<feature type="signal peptide" evidence="1">
    <location>
        <begin position="1"/>
        <end position="19"/>
    </location>
</feature>
<evidence type="ECO:0000313" key="3">
    <source>
        <dbReference type="Proteomes" id="UP001597118"/>
    </source>
</evidence>
<dbReference type="InterPro" id="IPR032274">
    <property type="entry name" value="DUF4835"/>
</dbReference>
<comment type="caution">
    <text evidence="2">The sequence shown here is derived from an EMBL/GenBank/DDBJ whole genome shotgun (WGS) entry which is preliminary data.</text>
</comment>